<organism evidence="2 3">
    <name type="scientific">Anabarilius grahami</name>
    <name type="common">Kanglang fish</name>
    <name type="synonym">Barilius grahami</name>
    <dbReference type="NCBI Taxonomy" id="495550"/>
    <lineage>
        <taxon>Eukaryota</taxon>
        <taxon>Metazoa</taxon>
        <taxon>Chordata</taxon>
        <taxon>Craniata</taxon>
        <taxon>Vertebrata</taxon>
        <taxon>Euteleostomi</taxon>
        <taxon>Actinopterygii</taxon>
        <taxon>Neopterygii</taxon>
        <taxon>Teleostei</taxon>
        <taxon>Ostariophysi</taxon>
        <taxon>Cypriniformes</taxon>
        <taxon>Xenocyprididae</taxon>
        <taxon>Xenocypridinae</taxon>
        <taxon>Xenocypridinae incertae sedis</taxon>
        <taxon>Anabarilius</taxon>
    </lineage>
</organism>
<comment type="caution">
    <text evidence="2">The sequence shown here is derived from an EMBL/GenBank/DDBJ whole genome shotgun (WGS) entry which is preliminary data.</text>
</comment>
<accession>A0A3N0Z2S4</accession>
<dbReference type="EMBL" id="RJVU01015164">
    <property type="protein sequence ID" value="ROL52553.1"/>
    <property type="molecule type" value="Genomic_DNA"/>
</dbReference>
<reference evidence="2 3" key="1">
    <citation type="submission" date="2018-10" db="EMBL/GenBank/DDBJ databases">
        <title>Genome assembly for a Yunnan-Guizhou Plateau 3E fish, Anabarilius grahami (Regan), and its evolutionary and genetic applications.</title>
        <authorList>
            <person name="Jiang W."/>
        </authorList>
    </citation>
    <scope>NUCLEOTIDE SEQUENCE [LARGE SCALE GENOMIC DNA]</scope>
    <source>
        <strain evidence="2">AG-KIZ</strain>
        <tissue evidence="2">Muscle</tissue>
    </source>
</reference>
<evidence type="ECO:0000256" key="1">
    <source>
        <dbReference type="SAM" id="MobiDB-lite"/>
    </source>
</evidence>
<gene>
    <name evidence="2" type="ORF">DPX16_11658</name>
</gene>
<dbReference type="AlphaFoldDB" id="A0A3N0Z2S4"/>
<keyword evidence="3" id="KW-1185">Reference proteome</keyword>
<feature type="region of interest" description="Disordered" evidence="1">
    <location>
        <begin position="38"/>
        <end position="57"/>
    </location>
</feature>
<evidence type="ECO:0000313" key="2">
    <source>
        <dbReference type="EMBL" id="ROL52553.1"/>
    </source>
</evidence>
<sequence length="94" mass="10730">MKAASFIQVPLRSKSLFPLTCFSLQVIRLAEQRKKVLNEDRGGGEKTAAQTAGQREDEHLWVSERQTHHPSLIKHLQTSTQLQKYTVQSITQML</sequence>
<protein>
    <submittedName>
        <fullName evidence="2">Uncharacterized protein</fullName>
    </submittedName>
</protein>
<evidence type="ECO:0000313" key="3">
    <source>
        <dbReference type="Proteomes" id="UP000281406"/>
    </source>
</evidence>
<dbReference type="Proteomes" id="UP000281406">
    <property type="component" value="Unassembled WGS sequence"/>
</dbReference>
<name>A0A3N0Z2S4_ANAGA</name>
<proteinExistence type="predicted"/>